<dbReference type="EMBL" id="REGN01000166">
    <property type="protein sequence ID" value="RNA43983.1"/>
    <property type="molecule type" value="Genomic_DNA"/>
</dbReference>
<evidence type="ECO:0000313" key="5">
    <source>
        <dbReference type="EMBL" id="RNA43983.1"/>
    </source>
</evidence>
<sequence>MDPTVVLKLVREQRRQINDTYNPQQKFSPEHSSVSPNSIHVPFQSAQTVRAYYSNQVDQNYIKTKSDNNNNFFYKAFSPSTSEKSESDMHLNDRTMNSNQKSDNFFQQVQMNQNLNESIMQSRFAKSDNGESFTLPCEKINFTKQYVKKTNNNGSSHHDYHQDKKEHISNRVYNNYTNFCETFPALSPQSNKIPFHSSYFVNEQVCDKECCVPMKHISSEGVSLKHPSVNNKSYFCDCKECREIGFKMSFHREQNKSINSPKTINQAYCNCPSCNLAFSSKNNDPKLQNSLISHKSLLTNHKSPIPTNRFVISQNSSFSPIIPSAKKHSTNFETKNMPSMREGFDRKRHETISSSLNKCSCNDCLKSFRQNYANFDQKASNTESSLPSQNSLNFKSSNQIFTNRGKTSSQQSGLTLPVILASNLTNCEDFQSIVKQKNNFFNEHTAKRKLDDQLDKKNPTSPIMSKKNRILNYKKTNIEQNDSDGIICLGKNELELGEVINIENAKSCKSPSSKPPIESSSASTGDPVAISKKMMPMISKRMNDWLEKSVEFTYNFSIKTGLKLEKLFSILSDSWFKILLIYMIENNLEFYVTKDYNHEVSEESKDYPKEKDASELMNIIHKGHHELALEGRGYDLLRAMVLLNENCEESKFSQYLQETKLKLEENIKSKNESRCETFVCLFSSIQNIKISLVKNLFYRNVSVQDLLNKKIMSLTSKTENSTEQIVKPDMLC</sequence>
<dbReference type="AlphaFoldDB" id="A0A3M7T7E8"/>
<evidence type="ECO:0000256" key="4">
    <source>
        <dbReference type="SAM" id="MobiDB-lite"/>
    </source>
</evidence>
<gene>
    <name evidence="5" type="ORF">BpHYR1_032076</name>
</gene>
<name>A0A3M7T7E8_BRAPC</name>
<evidence type="ECO:0000313" key="6">
    <source>
        <dbReference type="Proteomes" id="UP000276133"/>
    </source>
</evidence>
<feature type="region of interest" description="Disordered" evidence="4">
    <location>
        <begin position="507"/>
        <end position="526"/>
    </location>
</feature>
<feature type="compositionally biased region" description="Low complexity" evidence="4">
    <location>
        <begin position="507"/>
        <end position="523"/>
    </location>
</feature>
<protein>
    <submittedName>
        <fullName evidence="5">Nuclear receptor subfamily 2 group C member 1-A-like</fullName>
    </submittedName>
</protein>
<dbReference type="Gene3D" id="1.10.565.10">
    <property type="entry name" value="Retinoid X Receptor"/>
    <property type="match status" value="1"/>
</dbReference>
<keyword evidence="2" id="KW-0804">Transcription</keyword>
<evidence type="ECO:0000256" key="1">
    <source>
        <dbReference type="ARBA" id="ARBA00023015"/>
    </source>
</evidence>
<reference evidence="5 6" key="1">
    <citation type="journal article" date="2018" name="Sci. Rep.">
        <title>Genomic signatures of local adaptation to the degree of environmental predictability in rotifers.</title>
        <authorList>
            <person name="Franch-Gras L."/>
            <person name="Hahn C."/>
            <person name="Garcia-Roger E.M."/>
            <person name="Carmona M.J."/>
            <person name="Serra M."/>
            <person name="Gomez A."/>
        </authorList>
    </citation>
    <scope>NUCLEOTIDE SEQUENCE [LARGE SCALE GENOMIC DNA]</scope>
    <source>
        <strain evidence="5">HYR1</strain>
    </source>
</reference>
<evidence type="ECO:0000256" key="3">
    <source>
        <dbReference type="ARBA" id="ARBA00023170"/>
    </source>
</evidence>
<keyword evidence="1" id="KW-0805">Transcription regulation</keyword>
<organism evidence="5 6">
    <name type="scientific">Brachionus plicatilis</name>
    <name type="common">Marine rotifer</name>
    <name type="synonym">Brachionus muelleri</name>
    <dbReference type="NCBI Taxonomy" id="10195"/>
    <lineage>
        <taxon>Eukaryota</taxon>
        <taxon>Metazoa</taxon>
        <taxon>Spiralia</taxon>
        <taxon>Gnathifera</taxon>
        <taxon>Rotifera</taxon>
        <taxon>Eurotatoria</taxon>
        <taxon>Monogononta</taxon>
        <taxon>Pseudotrocha</taxon>
        <taxon>Ploima</taxon>
        <taxon>Brachionidae</taxon>
        <taxon>Brachionus</taxon>
    </lineage>
</organism>
<dbReference type="InterPro" id="IPR035500">
    <property type="entry name" value="NHR-like_dom_sf"/>
</dbReference>
<comment type="caution">
    <text evidence="5">The sequence shown here is derived from an EMBL/GenBank/DDBJ whole genome shotgun (WGS) entry which is preliminary data.</text>
</comment>
<dbReference type="OrthoDB" id="10041266at2759"/>
<evidence type="ECO:0000256" key="2">
    <source>
        <dbReference type="ARBA" id="ARBA00023163"/>
    </source>
</evidence>
<proteinExistence type="predicted"/>
<accession>A0A3M7T7E8</accession>
<dbReference type="STRING" id="10195.A0A3M7T7E8"/>
<keyword evidence="6" id="KW-1185">Reference proteome</keyword>
<keyword evidence="3 5" id="KW-0675">Receptor</keyword>
<dbReference type="Proteomes" id="UP000276133">
    <property type="component" value="Unassembled WGS sequence"/>
</dbReference>